<evidence type="ECO:0000313" key="2">
    <source>
        <dbReference type="Proteomes" id="UP001553161"/>
    </source>
</evidence>
<dbReference type="EMBL" id="JBFBVU010000015">
    <property type="protein sequence ID" value="MEV8467618.1"/>
    <property type="molecule type" value="Genomic_DNA"/>
</dbReference>
<organism evidence="1 2">
    <name type="scientific">Meridianimarinicoccus marinus</name>
    <dbReference type="NCBI Taxonomy" id="3231483"/>
    <lineage>
        <taxon>Bacteria</taxon>
        <taxon>Pseudomonadati</taxon>
        <taxon>Pseudomonadota</taxon>
        <taxon>Alphaproteobacteria</taxon>
        <taxon>Rhodobacterales</taxon>
        <taxon>Paracoccaceae</taxon>
        <taxon>Meridianimarinicoccus</taxon>
    </lineage>
</organism>
<name>A0ABV3L7Z4_9RHOB</name>
<evidence type="ECO:0008006" key="3">
    <source>
        <dbReference type="Google" id="ProtNLM"/>
    </source>
</evidence>
<proteinExistence type="predicted"/>
<gene>
    <name evidence="1" type="ORF">AB0T83_12590</name>
</gene>
<reference evidence="1 2" key="1">
    <citation type="submission" date="2024-07" db="EMBL/GenBank/DDBJ databases">
        <authorList>
            <person name="Kang M."/>
        </authorList>
    </citation>
    <scope>NUCLEOTIDE SEQUENCE [LARGE SCALE GENOMIC DNA]</scope>
    <source>
        <strain evidence="1 2">DFM31</strain>
    </source>
</reference>
<dbReference type="InterPro" id="IPR036390">
    <property type="entry name" value="WH_DNA-bd_sf"/>
</dbReference>
<sequence length="226" mass="24639">MLAKQAVGQGAASRKYDVLTALGTMACAETSSVQRTILRFMTLITARYNWLRDELSIGRADIARLWQVNERTVKRELAKLKTRGWLTVKRPAARGRVTVYSIDWANILEASRPTWSNVGPDLEARLGGAPEPARSKVVAFPTVETAGQGGWGRAAAILQGEDPAFYANWCAGLESSGVSDGVLELIAPSAFHAQYLQTQGYDKLFHAVRRGLPEVARMVVAGKRPG</sequence>
<evidence type="ECO:0000313" key="1">
    <source>
        <dbReference type="EMBL" id="MEV8467618.1"/>
    </source>
</evidence>
<comment type="caution">
    <text evidence="1">The sequence shown here is derived from an EMBL/GenBank/DDBJ whole genome shotgun (WGS) entry which is preliminary data.</text>
</comment>
<dbReference type="Proteomes" id="UP001553161">
    <property type="component" value="Unassembled WGS sequence"/>
</dbReference>
<protein>
    <recommendedName>
        <fullName evidence="3">DnaA N-terminal domain-containing protein</fullName>
    </recommendedName>
</protein>
<keyword evidence="2" id="KW-1185">Reference proteome</keyword>
<accession>A0ABV3L7Z4</accession>
<dbReference type="RefSeq" id="WP_366193490.1">
    <property type="nucleotide sequence ID" value="NZ_JBFBVU010000015.1"/>
</dbReference>
<dbReference type="SUPFAM" id="SSF46785">
    <property type="entry name" value="Winged helix' DNA-binding domain"/>
    <property type="match status" value="1"/>
</dbReference>